<dbReference type="GO" id="GO:0016758">
    <property type="term" value="F:hexosyltransferase activity"/>
    <property type="evidence" value="ECO:0007669"/>
    <property type="project" value="TreeGrafter"/>
</dbReference>
<reference evidence="10" key="2">
    <citation type="submission" date="2022-11" db="EMBL/GenBank/DDBJ databases">
        <title>Draft genome sequence of Sellimonas catena strain 12EGH17.</title>
        <authorList>
            <person name="Atsushi H."/>
            <person name="Moriya O."/>
            <person name="Mitsuo S."/>
        </authorList>
    </citation>
    <scope>NUCLEOTIDE SEQUENCE</scope>
    <source>
        <strain evidence="10">12EGH17</strain>
    </source>
</reference>
<dbReference type="Gene3D" id="3.90.550.10">
    <property type="entry name" value="Spore Coat Polysaccharide Biosynthesis Protein SpsA, Chain A"/>
    <property type="match status" value="1"/>
</dbReference>
<dbReference type="PANTHER" id="PTHR43867">
    <property type="entry name" value="CELLULOSE SYNTHASE CATALYTIC SUBUNIT A [UDP-FORMING]"/>
    <property type="match status" value="1"/>
</dbReference>
<feature type="transmembrane region" description="Helical" evidence="7">
    <location>
        <begin position="650"/>
        <end position="673"/>
    </location>
</feature>
<evidence type="ECO:0000313" key="11">
    <source>
        <dbReference type="EMBL" id="GLG89841.1"/>
    </source>
</evidence>
<feature type="transmembrane region" description="Helical" evidence="7">
    <location>
        <begin position="297"/>
        <end position="318"/>
    </location>
</feature>
<reference evidence="11" key="3">
    <citation type="submission" date="2022-11" db="EMBL/GenBank/DDBJ databases">
        <title>Draft genome sequence of Sellimonas catena strain 18CBH55.</title>
        <authorList>
            <person name="Atsushi H."/>
            <person name="Moriya O."/>
            <person name="Mitsuo S."/>
        </authorList>
    </citation>
    <scope>NUCLEOTIDE SEQUENCE</scope>
    <source>
        <strain evidence="11">18CBH55</strain>
    </source>
</reference>
<evidence type="ECO:0000256" key="1">
    <source>
        <dbReference type="ARBA" id="ARBA00004141"/>
    </source>
</evidence>
<evidence type="ECO:0000313" key="13">
    <source>
        <dbReference type="Proteomes" id="UP001145145"/>
    </source>
</evidence>
<feature type="transmembrane region" description="Helical" evidence="7">
    <location>
        <begin position="324"/>
        <end position="351"/>
    </location>
</feature>
<evidence type="ECO:0000256" key="7">
    <source>
        <dbReference type="SAM" id="Phobius"/>
    </source>
</evidence>
<feature type="transmembrane region" description="Helical" evidence="7">
    <location>
        <begin position="565"/>
        <end position="587"/>
    </location>
</feature>
<dbReference type="SUPFAM" id="SSF141371">
    <property type="entry name" value="PilZ domain-like"/>
    <property type="match status" value="1"/>
</dbReference>
<sequence length="783" mass="90182">MHAKAGNYNHALSKTSSPLIATFDADMIPRKEFLMETVPYFLQNKEKVGLIQTPQSFYNQDLFQFNLYSERDIPNEQDFFSREINILRNSSNSAAYTGSNTVISRKALEEIGGFPYGTITEDFETSIRLQKAGYITYATSKVLASGLSTTTVKSMIRQRIRWARGVIQSIRNTNAVFTRKLSLAGNLSYLNAYFYWWSFFNRMIFILAPILFALFDFQLARCGFWELMIFWLPSHLCSSMSMRYLSTNIRNMRWSQIIDTILAPYLIFPVLLESIGIQQKTFKVTEKRKTSNKTTSFWYILPHGALIVLSIAAIIRYVKGKYGMALLFSSVILFWLLYNLIALTYAVFFMLGRDSKRKFERIMAKENVKIYVHGNWQEGETFDVSENGIAFLLDKYIPMEKGEEFLIVVQGNDYHADLKAEFVYVKQTPEAFYYAATVTPKEETSFQNWMQIIHDREHSLPKEMDPWMTVCMTVCLSLIPYVVWNLYVRCRFSGIEQKFQLAFGKQESLAVSKEQYGQITEEFVKAAFSISNRAILAFFLCNIAAVLAVLFVRIFLKKQWKLGRVLIVVDLMAILYHIGILGLYLFSMPEEEAVRLAGFDRYACSIMVLVEGLLFMQATIDMEHSFAVRIEGNGTYRAFSSPAAKRRYQYMVLATMMIGVNFLYSEINGLLYIQSNYSQSLAGRMETLAGDRWQEEEDQRKYFVAASDREGQVSNGEVYYVSRYFLNAPNVEVTERLDAGNMDEIKKEYDVLIILDESAVHSGTADVKNAVWNRSGVYPLKDN</sequence>
<evidence type="ECO:0000313" key="10">
    <source>
        <dbReference type="EMBL" id="GLG06284.1"/>
    </source>
</evidence>
<name>A0A9W6FFE6_9FIRM</name>
<evidence type="ECO:0000313" key="12">
    <source>
        <dbReference type="Proteomes" id="UP001145094"/>
    </source>
</evidence>
<dbReference type="GO" id="GO:0005886">
    <property type="term" value="C:plasma membrane"/>
    <property type="evidence" value="ECO:0007669"/>
    <property type="project" value="TreeGrafter"/>
</dbReference>
<reference evidence="10" key="1">
    <citation type="submission" date="2022-11" db="EMBL/GenBank/DDBJ databases">
        <title>Draft genome sequence of Sellimonas catena strain 12EGH17.</title>
        <authorList>
            <person name="Hisatomi A."/>
            <person name="Ohkuma M."/>
            <person name="Sakamoto M."/>
        </authorList>
    </citation>
    <scope>NUCLEOTIDE SEQUENCE</scope>
    <source>
        <strain evidence="10">12EGH17</strain>
    </source>
</reference>
<protein>
    <recommendedName>
        <fullName evidence="14">Cellulose synthase (UDP-forming)</fullName>
    </recommendedName>
</protein>
<comment type="subcellular location">
    <subcellularLocation>
        <location evidence="1">Membrane</location>
        <topology evidence="1">Multi-pass membrane protein</topology>
    </subcellularLocation>
</comment>
<evidence type="ECO:0000256" key="5">
    <source>
        <dbReference type="ARBA" id="ARBA00022989"/>
    </source>
</evidence>
<feature type="transmembrane region" description="Helical" evidence="7">
    <location>
        <begin position="534"/>
        <end position="556"/>
    </location>
</feature>
<gene>
    <name evidence="10" type="ORF">Selli1_34580</name>
    <name evidence="11" type="ORF">Selli2_12680</name>
</gene>
<evidence type="ECO:0000259" key="8">
    <source>
        <dbReference type="Pfam" id="PF07238"/>
    </source>
</evidence>
<comment type="caution">
    <text evidence="11">The sequence shown here is derived from an EMBL/GenBank/DDBJ whole genome shotgun (WGS) entry which is preliminary data.</text>
</comment>
<dbReference type="InterPro" id="IPR050321">
    <property type="entry name" value="Glycosyltr_2/OpgH_subfam"/>
</dbReference>
<dbReference type="SUPFAM" id="SSF53448">
    <property type="entry name" value="Nucleotide-diphospho-sugar transferases"/>
    <property type="match status" value="1"/>
</dbReference>
<dbReference type="EMBL" id="BSCH01000007">
    <property type="protein sequence ID" value="GLG89841.1"/>
    <property type="molecule type" value="Genomic_DNA"/>
</dbReference>
<dbReference type="InterPro" id="IPR029044">
    <property type="entry name" value="Nucleotide-diphossugar_trans"/>
</dbReference>
<evidence type="ECO:0000256" key="2">
    <source>
        <dbReference type="ARBA" id="ARBA00022676"/>
    </source>
</evidence>
<evidence type="ECO:0000256" key="4">
    <source>
        <dbReference type="ARBA" id="ARBA00022692"/>
    </source>
</evidence>
<proteinExistence type="predicted"/>
<feature type="transmembrane region" description="Helical" evidence="7">
    <location>
        <begin position="466"/>
        <end position="484"/>
    </location>
</feature>
<keyword evidence="13" id="KW-1185">Reference proteome</keyword>
<dbReference type="Pfam" id="PF13632">
    <property type="entry name" value="Glyco_trans_2_3"/>
    <property type="match status" value="1"/>
</dbReference>
<dbReference type="EMBL" id="BSBO01000061">
    <property type="protein sequence ID" value="GLG06284.1"/>
    <property type="molecule type" value="Genomic_DNA"/>
</dbReference>
<dbReference type="Pfam" id="PF07238">
    <property type="entry name" value="PilZ"/>
    <property type="match status" value="1"/>
</dbReference>
<evidence type="ECO:0000256" key="3">
    <source>
        <dbReference type="ARBA" id="ARBA00022679"/>
    </source>
</evidence>
<evidence type="ECO:0000256" key="6">
    <source>
        <dbReference type="ARBA" id="ARBA00023136"/>
    </source>
</evidence>
<feature type="domain" description="PilZ" evidence="8">
    <location>
        <begin position="356"/>
        <end position="429"/>
    </location>
</feature>
<feature type="transmembrane region" description="Helical" evidence="7">
    <location>
        <begin position="257"/>
        <end position="276"/>
    </location>
</feature>
<dbReference type="InterPro" id="IPR009875">
    <property type="entry name" value="PilZ_domain"/>
</dbReference>
<dbReference type="PANTHER" id="PTHR43867:SF2">
    <property type="entry name" value="CELLULOSE SYNTHASE CATALYTIC SUBUNIT A [UDP-FORMING]"/>
    <property type="match status" value="1"/>
</dbReference>
<keyword evidence="4 7" id="KW-0812">Transmembrane</keyword>
<dbReference type="RefSeq" id="WP_182466512.1">
    <property type="nucleotide sequence ID" value="NZ_BSBO01000061.1"/>
</dbReference>
<feature type="transmembrane region" description="Helical" evidence="7">
    <location>
        <begin position="194"/>
        <end position="215"/>
    </location>
</feature>
<feature type="transmembrane region" description="Helical" evidence="7">
    <location>
        <begin position="227"/>
        <end position="245"/>
    </location>
</feature>
<evidence type="ECO:0000259" key="9">
    <source>
        <dbReference type="Pfam" id="PF13632"/>
    </source>
</evidence>
<reference evidence="11" key="4">
    <citation type="submission" date="2022-11" db="EMBL/GenBank/DDBJ databases">
        <title>Draft genome sequence of Sellimonas catena strain 18CBH55.</title>
        <authorList>
            <person name="Hisatomi A."/>
            <person name="Ohkuma M."/>
            <person name="Sakamoto M."/>
        </authorList>
    </citation>
    <scope>NUCLEOTIDE SEQUENCE</scope>
    <source>
        <strain evidence="11">18CBH55</strain>
    </source>
</reference>
<dbReference type="AlphaFoldDB" id="A0A9W6FFE6"/>
<dbReference type="Proteomes" id="UP001145145">
    <property type="component" value="Unassembled WGS sequence"/>
</dbReference>
<keyword evidence="3" id="KW-0808">Transferase</keyword>
<dbReference type="Proteomes" id="UP001145094">
    <property type="component" value="Unassembled WGS sequence"/>
</dbReference>
<accession>A0A9W6FFE6</accession>
<dbReference type="GO" id="GO:0035438">
    <property type="term" value="F:cyclic-di-GMP binding"/>
    <property type="evidence" value="ECO:0007669"/>
    <property type="project" value="InterPro"/>
</dbReference>
<organism evidence="11 12">
    <name type="scientific">Sellimonas catena</name>
    <dbReference type="NCBI Taxonomy" id="2994035"/>
    <lineage>
        <taxon>Bacteria</taxon>
        <taxon>Bacillati</taxon>
        <taxon>Bacillota</taxon>
        <taxon>Clostridia</taxon>
        <taxon>Lachnospirales</taxon>
        <taxon>Lachnospiraceae</taxon>
        <taxon>Sellimonas</taxon>
    </lineage>
</organism>
<feature type="transmembrane region" description="Helical" evidence="7">
    <location>
        <begin position="599"/>
        <end position="620"/>
    </location>
</feature>
<reference evidence="11 13" key="5">
    <citation type="journal article" date="2023" name="Int. J. Syst. Evol. Microbiol.">
        <title>Sellimonas catena sp. nov., isolated from human faeces.</title>
        <authorList>
            <person name="Hisatomi A."/>
            <person name="Ohkuma M."/>
            <person name="Sakamoto M."/>
        </authorList>
    </citation>
    <scope>NUCLEOTIDE SEQUENCE</scope>
    <source>
        <strain evidence="10 13">12EGH17</strain>
        <strain evidence="11">18CBH55</strain>
    </source>
</reference>
<feature type="domain" description="Glycosyltransferase 2-like" evidence="9">
    <location>
        <begin position="20"/>
        <end position="218"/>
    </location>
</feature>
<keyword evidence="5 7" id="KW-1133">Transmembrane helix</keyword>
<dbReference type="InterPro" id="IPR001173">
    <property type="entry name" value="Glyco_trans_2-like"/>
</dbReference>
<evidence type="ECO:0008006" key="14">
    <source>
        <dbReference type="Google" id="ProtNLM"/>
    </source>
</evidence>
<keyword evidence="6 7" id="KW-0472">Membrane</keyword>
<keyword evidence="2" id="KW-0328">Glycosyltransferase</keyword>